<gene>
    <name evidence="2" type="ORF">UV8b_04721</name>
</gene>
<dbReference type="GeneID" id="66065499"/>
<reference evidence="2" key="1">
    <citation type="submission" date="2020-03" db="EMBL/GenBank/DDBJ databases">
        <title>A mixture of massive structural variations and highly conserved coding sequences in Ustilaginoidea virens genome.</title>
        <authorList>
            <person name="Zhang K."/>
            <person name="Zhao Z."/>
            <person name="Zhang Z."/>
            <person name="Li Y."/>
            <person name="Hsiang T."/>
            <person name="Sun W."/>
        </authorList>
    </citation>
    <scope>NUCLEOTIDE SEQUENCE</scope>
    <source>
        <strain evidence="2">UV-8b</strain>
    </source>
</reference>
<feature type="region of interest" description="Disordered" evidence="1">
    <location>
        <begin position="61"/>
        <end position="80"/>
    </location>
</feature>
<evidence type="ECO:0000313" key="3">
    <source>
        <dbReference type="Proteomes" id="UP000027002"/>
    </source>
</evidence>
<dbReference type="EMBL" id="CP072756">
    <property type="protein sequence ID" value="QUC20480.1"/>
    <property type="molecule type" value="Genomic_DNA"/>
</dbReference>
<dbReference type="RefSeq" id="XP_042998153.1">
    <property type="nucleotide sequence ID" value="XM_043142219.1"/>
</dbReference>
<proteinExistence type="predicted"/>
<protein>
    <submittedName>
        <fullName evidence="2">Uncharacterized protein</fullName>
    </submittedName>
</protein>
<dbReference type="AlphaFoldDB" id="A0A8E5HRU2"/>
<dbReference type="KEGG" id="uvi:66065499"/>
<organism evidence="2 3">
    <name type="scientific">Ustilaginoidea virens</name>
    <name type="common">Rice false smut fungus</name>
    <name type="synonym">Villosiclava virens</name>
    <dbReference type="NCBI Taxonomy" id="1159556"/>
    <lineage>
        <taxon>Eukaryota</taxon>
        <taxon>Fungi</taxon>
        <taxon>Dikarya</taxon>
        <taxon>Ascomycota</taxon>
        <taxon>Pezizomycotina</taxon>
        <taxon>Sordariomycetes</taxon>
        <taxon>Hypocreomycetidae</taxon>
        <taxon>Hypocreales</taxon>
        <taxon>Clavicipitaceae</taxon>
        <taxon>Ustilaginoidea</taxon>
    </lineage>
</organism>
<accession>A0A8E5HRU2</accession>
<dbReference type="Proteomes" id="UP000027002">
    <property type="component" value="Chromosome 4"/>
</dbReference>
<feature type="compositionally biased region" description="Basic and acidic residues" evidence="1">
    <location>
        <begin position="61"/>
        <end position="74"/>
    </location>
</feature>
<name>A0A8E5HRU2_USTVR</name>
<sequence>MPAGSDGWTLRVNEGGGGRALSASGWGMRDGLSFASIVSLSPLSAATRLFSAREFRFGVREKPAEATANERHPSQLDGLL</sequence>
<evidence type="ECO:0000256" key="1">
    <source>
        <dbReference type="SAM" id="MobiDB-lite"/>
    </source>
</evidence>
<evidence type="ECO:0000313" key="2">
    <source>
        <dbReference type="EMBL" id="QUC20480.1"/>
    </source>
</evidence>
<keyword evidence="3" id="KW-1185">Reference proteome</keyword>